<sequence length="81" mass="9065">MRRLLGLRGLFGLPFVMSMSGLSSCSLIGVIRWFLSLIRFLRWILMMIMVLFGSMVLWFGIGLVLMVLVNGNLLVLTSGSI</sequence>
<feature type="transmembrane region" description="Helical" evidence="1">
    <location>
        <begin position="43"/>
        <end position="69"/>
    </location>
</feature>
<dbReference type="EMBL" id="QHKI01000015">
    <property type="protein sequence ID" value="RSM84748.1"/>
    <property type="molecule type" value="Genomic_DNA"/>
</dbReference>
<feature type="transmembrane region" description="Helical" evidence="1">
    <location>
        <begin position="12"/>
        <end position="31"/>
    </location>
</feature>
<reference evidence="2 3" key="1">
    <citation type="submission" date="2018-05" db="EMBL/GenBank/DDBJ databases">
        <title>Evolution of GPA BGCs.</title>
        <authorList>
            <person name="Waglechner N."/>
            <person name="Wright G.D."/>
        </authorList>
    </citation>
    <scope>NUCLEOTIDE SEQUENCE [LARGE SCALE GENOMIC DNA]</scope>
    <source>
        <strain evidence="2 3">A82846</strain>
    </source>
</reference>
<dbReference type="AlphaFoldDB" id="A0A428Z9U0"/>
<evidence type="ECO:0000313" key="3">
    <source>
        <dbReference type="Proteomes" id="UP000287547"/>
    </source>
</evidence>
<comment type="caution">
    <text evidence="2">The sequence shown here is derived from an EMBL/GenBank/DDBJ whole genome shotgun (WGS) entry which is preliminary data.</text>
</comment>
<keyword evidence="1" id="KW-1133">Transmembrane helix</keyword>
<keyword evidence="1" id="KW-0472">Membrane</keyword>
<accession>A0A428Z9U0</accession>
<evidence type="ECO:0000313" key="2">
    <source>
        <dbReference type="EMBL" id="RSM84748.1"/>
    </source>
</evidence>
<organism evidence="2 3">
    <name type="scientific">Kibdelosporangium aridum</name>
    <dbReference type="NCBI Taxonomy" id="2030"/>
    <lineage>
        <taxon>Bacteria</taxon>
        <taxon>Bacillati</taxon>
        <taxon>Actinomycetota</taxon>
        <taxon>Actinomycetes</taxon>
        <taxon>Pseudonocardiales</taxon>
        <taxon>Pseudonocardiaceae</taxon>
        <taxon>Kibdelosporangium</taxon>
    </lineage>
</organism>
<proteinExistence type="predicted"/>
<gene>
    <name evidence="2" type="ORF">DMH04_19920</name>
</gene>
<evidence type="ECO:0000256" key="1">
    <source>
        <dbReference type="SAM" id="Phobius"/>
    </source>
</evidence>
<dbReference type="PROSITE" id="PS51257">
    <property type="entry name" value="PROKAR_LIPOPROTEIN"/>
    <property type="match status" value="1"/>
</dbReference>
<keyword evidence="1" id="KW-0812">Transmembrane</keyword>
<protein>
    <submittedName>
        <fullName evidence="2">Uncharacterized protein</fullName>
    </submittedName>
</protein>
<name>A0A428Z9U0_KIBAR</name>
<dbReference type="Proteomes" id="UP000287547">
    <property type="component" value="Unassembled WGS sequence"/>
</dbReference>